<evidence type="ECO:0000313" key="4">
    <source>
        <dbReference type="Proteomes" id="UP000315700"/>
    </source>
</evidence>
<proteinExistence type="predicted"/>
<evidence type="ECO:0000256" key="1">
    <source>
        <dbReference type="SAM" id="MobiDB-lite"/>
    </source>
</evidence>
<dbReference type="KEGG" id="ccos:Pan44_10180"/>
<dbReference type="InterPro" id="IPR014059">
    <property type="entry name" value="TraI/TrwC_relax"/>
</dbReference>
<dbReference type="Pfam" id="PF08751">
    <property type="entry name" value="TrwC"/>
    <property type="match status" value="1"/>
</dbReference>
<name>A0A517SA65_9PLAN</name>
<dbReference type="NCBIfam" id="TIGR02686">
    <property type="entry name" value="relax_trwC"/>
    <property type="match status" value="1"/>
</dbReference>
<dbReference type="OrthoDB" id="1826980at2"/>
<dbReference type="AlphaFoldDB" id="A0A517SA65"/>
<feature type="compositionally biased region" description="Basic and acidic residues" evidence="1">
    <location>
        <begin position="859"/>
        <end position="871"/>
    </location>
</feature>
<dbReference type="SUPFAM" id="SSF52540">
    <property type="entry name" value="P-loop containing nucleoside triphosphate hydrolases"/>
    <property type="match status" value="2"/>
</dbReference>
<reference evidence="3 4" key="1">
    <citation type="submission" date="2019-02" db="EMBL/GenBank/DDBJ databases">
        <title>Deep-cultivation of Planctomycetes and their phenomic and genomic characterization uncovers novel biology.</title>
        <authorList>
            <person name="Wiegand S."/>
            <person name="Jogler M."/>
            <person name="Boedeker C."/>
            <person name="Pinto D."/>
            <person name="Vollmers J."/>
            <person name="Rivas-Marin E."/>
            <person name="Kohn T."/>
            <person name="Peeters S.H."/>
            <person name="Heuer A."/>
            <person name="Rast P."/>
            <person name="Oberbeckmann S."/>
            <person name="Bunk B."/>
            <person name="Jeske O."/>
            <person name="Meyerdierks A."/>
            <person name="Storesund J.E."/>
            <person name="Kallscheuer N."/>
            <person name="Luecker S."/>
            <person name="Lage O.M."/>
            <person name="Pohl T."/>
            <person name="Merkel B.J."/>
            <person name="Hornburger P."/>
            <person name="Mueller R.-W."/>
            <person name="Bruemmer F."/>
            <person name="Labrenz M."/>
            <person name="Spormann A.M."/>
            <person name="Op den Camp H."/>
            <person name="Overmann J."/>
            <person name="Amann R."/>
            <person name="Jetten M.S.M."/>
            <person name="Mascher T."/>
            <person name="Medema M.H."/>
            <person name="Devos D.P."/>
            <person name="Kaster A.-K."/>
            <person name="Ovreas L."/>
            <person name="Rohde M."/>
            <person name="Galperin M.Y."/>
            <person name="Jogler C."/>
        </authorList>
    </citation>
    <scope>NUCLEOTIDE SEQUENCE [LARGE SCALE GENOMIC DNA]</scope>
    <source>
        <strain evidence="3 4">Pan44</strain>
    </source>
</reference>
<dbReference type="InterPro" id="IPR014862">
    <property type="entry name" value="TrwC"/>
</dbReference>
<feature type="region of interest" description="Disordered" evidence="1">
    <location>
        <begin position="845"/>
        <end position="871"/>
    </location>
</feature>
<dbReference type="InParanoid" id="A0A517SA65"/>
<protein>
    <submittedName>
        <fullName evidence="3">Multifunctional conjugation protein TraI</fullName>
    </submittedName>
</protein>
<dbReference type="InterPro" id="IPR027417">
    <property type="entry name" value="P-loop_NTPase"/>
</dbReference>
<dbReference type="EMBL" id="CP036271">
    <property type="protein sequence ID" value="QDT53003.1"/>
    <property type="molecule type" value="Genomic_DNA"/>
</dbReference>
<gene>
    <name evidence="3" type="primary">traI_2</name>
    <name evidence="3" type="ORF">Pan44_10180</name>
</gene>
<dbReference type="Gene3D" id="3.40.50.300">
    <property type="entry name" value="P-loop containing nucleotide triphosphate hydrolases"/>
    <property type="match status" value="1"/>
</dbReference>
<dbReference type="NCBIfam" id="NF041492">
    <property type="entry name" value="MobF"/>
    <property type="match status" value="1"/>
</dbReference>
<evidence type="ECO:0000259" key="2">
    <source>
        <dbReference type="Pfam" id="PF08751"/>
    </source>
</evidence>
<sequence>MLRITASSHSSVAKNYFTAKAADYFIDGQEQELAGIWQGKGAALLGLSGTISQKDWHALCDNINPQTGKTLTARQKQERRVGYDFTFSVPKSVSVVYGLTGDERLLDAFRASVRETMEEIEAEVETRVRKSGKDENRVTGNAIWGEHTHFTSRPVDGVPDPHLHSHCFVLNASYDDQEKRWKAIQIGDQKADAPYFEARFLARLGQKLRSLGLDTERTAKGWELQGFSLATVKKFSRRTEEIESLAKAKGIEDPDVKGELGAKTRSRKAKNLTLDQLRSDWASRLTSGERDSISMLVKTIGGAAISEDRGAARDVVVNAADHLFERKSTVSERTLLAEAWKRSAGKASIEAVEDQYRRQGFLSATCDKKTMVTTREVLAQEQAMLTFARDGRGACRSLGREPYEFRHPDLSAGQRNAVEHVLRSRDRVMLIRGAAGVGKTTMMQEARDALELSGHRVFAFAPPAKASRGVLREKGFENADTVAKLLADEKLQEQVRGQVIWIDEAGLVGTRTMVRIFQLAEQLNARLILSGDRFQHGSVEAGSPLRLLETEAGLVPATITEIQRQKHEEYMRAIEALSEGRSADGFKALNDLGWIREVPTDERYRKLAAEYLATVAGGETALVVSPTHREGDKVTREIREGLKTSGQLGEEHELPILVCANLTEAERRDSANYVSTDVLLFHQNAKGFRKGQQVLFDAEHLPMAEAARFQVYRQRVLKVAVGETLRITKNGKSLEGKNINNGDLVKVRSFNDAGDLVTDKGTISKSWQHVAYGYCLTSMASQGTDVHRVFVAQGWDSIAASSREQFYVSASRGIRSAVFYTDNKSELMEAVKKTDVRLSATELLLKGQGRPPVPSPSRTEGRQREAERAYG</sequence>
<dbReference type="Pfam" id="PF13604">
    <property type="entry name" value="AAA_30"/>
    <property type="match status" value="1"/>
</dbReference>
<feature type="domain" description="TrwC relaxase" evidence="2">
    <location>
        <begin position="13"/>
        <end position="286"/>
    </location>
</feature>
<accession>A0A517SA65</accession>
<organism evidence="3 4">
    <name type="scientific">Caulifigura coniformis</name>
    <dbReference type="NCBI Taxonomy" id="2527983"/>
    <lineage>
        <taxon>Bacteria</taxon>
        <taxon>Pseudomonadati</taxon>
        <taxon>Planctomycetota</taxon>
        <taxon>Planctomycetia</taxon>
        <taxon>Planctomycetales</taxon>
        <taxon>Planctomycetaceae</taxon>
        <taxon>Caulifigura</taxon>
    </lineage>
</organism>
<dbReference type="SUPFAM" id="SSF55464">
    <property type="entry name" value="Origin of replication-binding domain, RBD-like"/>
    <property type="match status" value="1"/>
</dbReference>
<dbReference type="RefSeq" id="WP_145027838.1">
    <property type="nucleotide sequence ID" value="NZ_CP036271.1"/>
</dbReference>
<dbReference type="Proteomes" id="UP000315700">
    <property type="component" value="Chromosome"/>
</dbReference>
<keyword evidence="4" id="KW-1185">Reference proteome</keyword>
<evidence type="ECO:0000313" key="3">
    <source>
        <dbReference type="EMBL" id="QDT53003.1"/>
    </source>
</evidence>